<evidence type="ECO:0000313" key="3">
    <source>
        <dbReference type="Proteomes" id="UP000290092"/>
    </source>
</evidence>
<dbReference type="AlphaFoldDB" id="A0AAX2ABD3"/>
<dbReference type="KEGG" id="amyt:AMYT_a0039"/>
<dbReference type="EMBL" id="NXID01000076">
    <property type="protein sequence ID" value="RXK12863.1"/>
    <property type="molecule type" value="Genomic_DNA"/>
</dbReference>
<comment type="caution">
    <text evidence="2">The sequence shown here is derived from an EMBL/GenBank/DDBJ whole genome shotgun (WGS) entry which is preliminary data.</text>
</comment>
<accession>A0AAX2ABD3</accession>
<organism evidence="2 3">
    <name type="scientific">Malaciobacter mytili LMG 24559</name>
    <dbReference type="NCBI Taxonomy" id="1032238"/>
    <lineage>
        <taxon>Bacteria</taxon>
        <taxon>Pseudomonadati</taxon>
        <taxon>Campylobacterota</taxon>
        <taxon>Epsilonproteobacteria</taxon>
        <taxon>Campylobacterales</taxon>
        <taxon>Arcobacteraceae</taxon>
        <taxon>Malaciobacter</taxon>
    </lineage>
</organism>
<proteinExistence type="predicted"/>
<dbReference type="RefSeq" id="WP_114843248.1">
    <property type="nucleotide sequence ID" value="NZ_CP031220.1"/>
</dbReference>
<gene>
    <name evidence="2" type="ORF">CP985_14190</name>
</gene>
<evidence type="ECO:0000256" key="1">
    <source>
        <dbReference type="SAM" id="Coils"/>
    </source>
</evidence>
<reference evidence="2 3" key="1">
    <citation type="submission" date="2017-09" db="EMBL/GenBank/DDBJ databases">
        <title>Genomics of the genus Arcobacter.</title>
        <authorList>
            <person name="Perez-Cataluna A."/>
            <person name="Figueras M.J."/>
            <person name="Salas-Masso N."/>
        </authorList>
    </citation>
    <scope>NUCLEOTIDE SEQUENCE [LARGE SCALE GENOMIC DNA]</scope>
    <source>
        <strain evidence="2 3">CECT 7386</strain>
    </source>
</reference>
<keyword evidence="3" id="KW-1185">Reference proteome</keyword>
<protein>
    <submittedName>
        <fullName evidence="2">Uncharacterized protein</fullName>
    </submittedName>
</protein>
<name>A0AAX2ABD3_9BACT</name>
<sequence length="504" mass="58511">MQTYFNFDEIKEFSKILSSNLIERKKSLEEGRDFHTVNGKIVRRKNKTYETYSYDSYAKDNAKLNISYALNYLGWTIYGFKEDRSDSMTDYFDFESWKGIAVKNGYILVIENSSGGIISGNCVMSSYSEDAMYQVNKLTKKIEKLENLANNVAASIGEVKNSCALIEKYKQDIIKFQNEYYLCYDNKSNPYPKDLPPVEYQKNPKGSNWHIEKNGRIIAKGNGYIKFANVKGFSYRSRNICNLFFKKKSSNNIEIIEKHTTKSWKIAYNNILKKQDGQEGLLDDFMKFLNKLNDIVKLKIGDSEEETLTKKIKTIQEVYFTAEKTNEKTEYIKVSKKYSSVSGLIAGRVYKIIGDNEVVKVTKSFVKIDDKYITTFKKEPNKSTKSQIAFNLKEKINDGKLIYIKLVENIHTFEKEDYVKQKPSKRKAKTSSKNYDFEKMFISGEVIEVNNEKTNKKYKVIKLNEKLELTTFKKLCDYLKDNQLGFYVKGKGVYLNSLNNENVA</sequence>
<evidence type="ECO:0000313" key="2">
    <source>
        <dbReference type="EMBL" id="RXK12863.1"/>
    </source>
</evidence>
<feature type="coiled-coil region" evidence="1">
    <location>
        <begin position="128"/>
        <end position="155"/>
    </location>
</feature>
<dbReference type="Proteomes" id="UP000290092">
    <property type="component" value="Unassembled WGS sequence"/>
</dbReference>
<keyword evidence="1" id="KW-0175">Coiled coil</keyword>